<dbReference type="Gene3D" id="3.20.20.80">
    <property type="entry name" value="Glycosidases"/>
    <property type="match status" value="1"/>
</dbReference>
<dbReference type="EMBL" id="CAADJA010000002">
    <property type="protein sequence ID" value="VFS49437.1"/>
    <property type="molecule type" value="Genomic_DNA"/>
</dbReference>
<dbReference type="SUPFAM" id="SSF51445">
    <property type="entry name" value="(Trans)glycosidases"/>
    <property type="match status" value="1"/>
</dbReference>
<dbReference type="InterPro" id="IPR013783">
    <property type="entry name" value="Ig-like_fold"/>
</dbReference>
<reference evidence="4 5" key="1">
    <citation type="submission" date="2019-03" db="EMBL/GenBank/DDBJ databases">
        <authorList>
            <consortium name="Pathogen Informatics"/>
        </authorList>
    </citation>
    <scope>NUCLEOTIDE SEQUENCE [LARGE SCALE GENOMIC DNA]</scope>
    <source>
        <strain evidence="4 5">NCTC12282</strain>
    </source>
</reference>
<dbReference type="InterPro" id="IPR004193">
    <property type="entry name" value="Glyco_hydro_13_N"/>
</dbReference>
<dbReference type="SUPFAM" id="SSF81296">
    <property type="entry name" value="E set domains"/>
    <property type="match status" value="1"/>
</dbReference>
<protein>
    <submittedName>
        <fullName evidence="4">Glycogen debranching enzyme</fullName>
        <ecNumber evidence="4">3.2.1.-</ecNumber>
    </submittedName>
</protein>
<name>A0A484ZLF4_9GAMM</name>
<evidence type="ECO:0000256" key="2">
    <source>
        <dbReference type="ARBA" id="ARBA00023295"/>
    </source>
</evidence>
<dbReference type="InterPro" id="IPR014756">
    <property type="entry name" value="Ig_E-set"/>
</dbReference>
<evidence type="ECO:0000256" key="1">
    <source>
        <dbReference type="ARBA" id="ARBA00008061"/>
    </source>
</evidence>
<dbReference type="GO" id="GO:0004553">
    <property type="term" value="F:hydrolase activity, hydrolyzing O-glycosyl compounds"/>
    <property type="evidence" value="ECO:0007669"/>
    <property type="project" value="InterPro"/>
</dbReference>
<organism evidence="4 5">
    <name type="scientific">Budvicia aquatica</name>
    <dbReference type="NCBI Taxonomy" id="82979"/>
    <lineage>
        <taxon>Bacteria</taxon>
        <taxon>Pseudomonadati</taxon>
        <taxon>Pseudomonadota</taxon>
        <taxon>Gammaproteobacteria</taxon>
        <taxon>Enterobacterales</taxon>
        <taxon>Budviciaceae</taxon>
        <taxon>Budvicia</taxon>
    </lineage>
</organism>
<comment type="similarity">
    <text evidence="1">Belongs to the glycosyl hydrolase 13 family.</text>
</comment>
<keyword evidence="2 4" id="KW-0326">Glycosidase</keyword>
<proteinExistence type="inferred from homology"/>
<dbReference type="InterPro" id="IPR017853">
    <property type="entry name" value="GH"/>
</dbReference>
<evidence type="ECO:0000259" key="3">
    <source>
        <dbReference type="Pfam" id="PF02922"/>
    </source>
</evidence>
<dbReference type="AlphaFoldDB" id="A0A484ZLF4"/>
<dbReference type="Pfam" id="PF02922">
    <property type="entry name" value="CBM_48"/>
    <property type="match status" value="1"/>
</dbReference>
<evidence type="ECO:0000313" key="5">
    <source>
        <dbReference type="Proteomes" id="UP000373449"/>
    </source>
</evidence>
<sequence>MTATLLRGSDYPVGSHFDGSGINFSLFSAHAEKVELCLFDEHGQEQRLALPGRTGDVWHGYLAGYKPGVRYGYRVYGPWDPQNGLRFNPQKLLIDPYCRALDAKVPDSPLLVDAGSQPDAADSAPVSPKSIVTHEPYDWQQDRCPRTPWSQSVIYEAHVKGLTKTHPAIPAILRGSYAAVAHPAMINYLKNLGITALELLPVQLHADEPRLQQAGLTNYWAITFWPRLPLNRITGPDSQIQPRCLSSEIWLELCIPPVLK</sequence>
<feature type="domain" description="Glycoside hydrolase family 13 N-terminal" evidence="3">
    <location>
        <begin position="13"/>
        <end position="97"/>
    </location>
</feature>
<dbReference type="Gene3D" id="2.60.40.10">
    <property type="entry name" value="Immunoglobulins"/>
    <property type="match status" value="1"/>
</dbReference>
<dbReference type="InterPro" id="IPR044505">
    <property type="entry name" value="GlgX_Isoamylase_N_E_set"/>
</dbReference>
<accession>A0A484ZLF4</accession>
<dbReference type="PANTHER" id="PTHR43002">
    <property type="entry name" value="GLYCOGEN DEBRANCHING ENZYME"/>
    <property type="match status" value="1"/>
</dbReference>
<keyword evidence="4" id="KW-0378">Hydrolase</keyword>
<evidence type="ECO:0000313" key="4">
    <source>
        <dbReference type="EMBL" id="VFS49437.1"/>
    </source>
</evidence>
<dbReference type="GO" id="GO:0005975">
    <property type="term" value="P:carbohydrate metabolic process"/>
    <property type="evidence" value="ECO:0007669"/>
    <property type="project" value="InterPro"/>
</dbReference>
<gene>
    <name evidence="4" type="primary">glgX_3</name>
    <name evidence="4" type="ORF">NCTC12282_03915</name>
</gene>
<dbReference type="Proteomes" id="UP000373449">
    <property type="component" value="Unassembled WGS sequence"/>
</dbReference>
<dbReference type="EC" id="3.2.1.-" evidence="4"/>
<dbReference type="CDD" id="cd02856">
    <property type="entry name" value="E_set_GDE_Isoamylase_N"/>
    <property type="match status" value="1"/>
</dbReference>